<evidence type="ECO:0000256" key="4">
    <source>
        <dbReference type="ARBA" id="ARBA00023242"/>
    </source>
</evidence>
<evidence type="ECO:0000256" key="1">
    <source>
        <dbReference type="ARBA" id="ARBA00004123"/>
    </source>
</evidence>
<dbReference type="GO" id="GO:0005634">
    <property type="term" value="C:nucleus"/>
    <property type="evidence" value="ECO:0007669"/>
    <property type="project" value="UniProtKB-SubCell"/>
</dbReference>
<dbReference type="Pfam" id="PF00172">
    <property type="entry name" value="Zn_clus"/>
    <property type="match status" value="1"/>
</dbReference>
<protein>
    <submittedName>
        <fullName evidence="7">Lactose regulatory protein LAC9</fullName>
    </submittedName>
</protein>
<comment type="caution">
    <text evidence="7">The sequence shown here is derived from an EMBL/GenBank/DDBJ whole genome shotgun (WGS) entry which is preliminary data.</text>
</comment>
<keyword evidence="8" id="KW-1185">Reference proteome</keyword>
<reference evidence="7 8" key="1">
    <citation type="submission" date="2019-12" db="EMBL/GenBank/DDBJ databases">
        <title>A genome sequence resource for the geographically widespread anthracnose pathogen Colletotrichum asianum.</title>
        <authorList>
            <person name="Meng Y."/>
        </authorList>
    </citation>
    <scope>NUCLEOTIDE SEQUENCE [LARGE SCALE GENOMIC DNA]</scope>
    <source>
        <strain evidence="7 8">ICMP 18580</strain>
    </source>
</reference>
<feature type="region of interest" description="Disordered" evidence="5">
    <location>
        <begin position="148"/>
        <end position="170"/>
    </location>
</feature>
<dbReference type="InterPro" id="IPR001138">
    <property type="entry name" value="Zn2Cys6_DnaBD"/>
</dbReference>
<evidence type="ECO:0000256" key="3">
    <source>
        <dbReference type="ARBA" id="ARBA00023125"/>
    </source>
</evidence>
<dbReference type="Gene3D" id="4.10.240.10">
    <property type="entry name" value="Zn(2)-C6 fungal-type DNA-binding domain"/>
    <property type="match status" value="1"/>
</dbReference>
<dbReference type="GO" id="GO:0000981">
    <property type="term" value="F:DNA-binding transcription factor activity, RNA polymerase II-specific"/>
    <property type="evidence" value="ECO:0007669"/>
    <property type="project" value="InterPro"/>
</dbReference>
<dbReference type="PANTHER" id="PTHR46910">
    <property type="entry name" value="TRANSCRIPTION FACTOR PDR1"/>
    <property type="match status" value="1"/>
</dbReference>
<dbReference type="Proteomes" id="UP000434172">
    <property type="component" value="Unassembled WGS sequence"/>
</dbReference>
<accession>A0A8H3W6U8</accession>
<evidence type="ECO:0000256" key="2">
    <source>
        <dbReference type="ARBA" id="ARBA00022723"/>
    </source>
</evidence>
<sequence length="390" mass="41979">MKSSPVEQVPATKRASCDRCREKKVRCDGKGPKCGRCARFGAECFYSIQKPIGRPPRRKICACGVPTPMDDPQADTSEPPPRTQHSAIGPSSDHTPSTATLAPTSAAYTRDAILDQINQATNHSISSTNTLYEEQAEAGLDTVSEDGGVLITTAPSPDKAPLGSTAAPSNQSSCACLASLYLMLDQMQANEEMAFPSGLHFLRGMMVKARDIIHCPICPTRFLSATQNMPLLGGLMMSIARQCGIVLEAIESEATTATRLNHTKAIEFQGLGSDGVVSLPDAPSHVPVSNVSGGFSVQMHPLEWMILANKAVKTEIYGLDGASKSSFMGLLEVLEERQGTWHSSPRSQDYAHYANGADRPTCIRIIDEVRRLMGVLKLEDSANIDPMMQS</sequence>
<evidence type="ECO:0000313" key="7">
    <source>
        <dbReference type="EMBL" id="KAF0322363.1"/>
    </source>
</evidence>
<comment type="subcellular location">
    <subcellularLocation>
        <location evidence="1">Nucleus</location>
    </subcellularLocation>
</comment>
<dbReference type="PROSITE" id="PS00463">
    <property type="entry name" value="ZN2_CY6_FUNGAL_1"/>
    <property type="match status" value="1"/>
</dbReference>
<name>A0A8H3W6U8_9PEZI</name>
<dbReference type="GO" id="GO:0008270">
    <property type="term" value="F:zinc ion binding"/>
    <property type="evidence" value="ECO:0007669"/>
    <property type="project" value="InterPro"/>
</dbReference>
<dbReference type="SMART" id="SM00066">
    <property type="entry name" value="GAL4"/>
    <property type="match status" value="1"/>
</dbReference>
<gene>
    <name evidence="7" type="ORF">GQ607_010444</name>
</gene>
<dbReference type="InterPro" id="IPR050987">
    <property type="entry name" value="AtrR-like"/>
</dbReference>
<proteinExistence type="predicted"/>
<evidence type="ECO:0000256" key="5">
    <source>
        <dbReference type="SAM" id="MobiDB-lite"/>
    </source>
</evidence>
<dbReference type="CDD" id="cd00067">
    <property type="entry name" value="GAL4"/>
    <property type="match status" value="1"/>
</dbReference>
<dbReference type="PANTHER" id="PTHR46910:SF3">
    <property type="entry name" value="HALOTOLERANCE PROTEIN 9-RELATED"/>
    <property type="match status" value="1"/>
</dbReference>
<evidence type="ECO:0000313" key="8">
    <source>
        <dbReference type="Proteomes" id="UP000434172"/>
    </source>
</evidence>
<feature type="region of interest" description="Disordered" evidence="5">
    <location>
        <begin position="64"/>
        <end position="100"/>
    </location>
</feature>
<organism evidence="7 8">
    <name type="scientific">Colletotrichum asianum</name>
    <dbReference type="NCBI Taxonomy" id="702518"/>
    <lineage>
        <taxon>Eukaryota</taxon>
        <taxon>Fungi</taxon>
        <taxon>Dikarya</taxon>
        <taxon>Ascomycota</taxon>
        <taxon>Pezizomycotina</taxon>
        <taxon>Sordariomycetes</taxon>
        <taxon>Hypocreomycetidae</taxon>
        <taxon>Glomerellales</taxon>
        <taxon>Glomerellaceae</taxon>
        <taxon>Colletotrichum</taxon>
        <taxon>Colletotrichum gloeosporioides species complex</taxon>
    </lineage>
</organism>
<feature type="domain" description="Zn(2)-C6 fungal-type" evidence="6">
    <location>
        <begin position="16"/>
        <end position="46"/>
    </location>
</feature>
<dbReference type="EMBL" id="WOWK01000062">
    <property type="protein sequence ID" value="KAF0322363.1"/>
    <property type="molecule type" value="Genomic_DNA"/>
</dbReference>
<dbReference type="InterPro" id="IPR036864">
    <property type="entry name" value="Zn2-C6_fun-type_DNA-bd_sf"/>
</dbReference>
<keyword evidence="2" id="KW-0479">Metal-binding</keyword>
<dbReference type="OrthoDB" id="4356994at2759"/>
<dbReference type="SUPFAM" id="SSF57701">
    <property type="entry name" value="Zn2/Cys6 DNA-binding domain"/>
    <property type="match status" value="1"/>
</dbReference>
<dbReference type="GO" id="GO:0003677">
    <property type="term" value="F:DNA binding"/>
    <property type="evidence" value="ECO:0007669"/>
    <property type="project" value="UniProtKB-KW"/>
</dbReference>
<keyword evidence="4" id="KW-0539">Nucleus</keyword>
<evidence type="ECO:0000259" key="6">
    <source>
        <dbReference type="PROSITE" id="PS50048"/>
    </source>
</evidence>
<dbReference type="AlphaFoldDB" id="A0A8H3W6U8"/>
<dbReference type="PROSITE" id="PS50048">
    <property type="entry name" value="ZN2_CY6_FUNGAL_2"/>
    <property type="match status" value="1"/>
</dbReference>
<keyword evidence="3" id="KW-0238">DNA-binding</keyword>